<evidence type="ECO:0000256" key="5">
    <source>
        <dbReference type="ARBA" id="ARBA00023157"/>
    </source>
</evidence>
<dbReference type="Proteomes" id="UP000274756">
    <property type="component" value="Unassembled WGS sequence"/>
</dbReference>
<evidence type="ECO:0000259" key="6">
    <source>
        <dbReference type="SMART" id="SM00645"/>
    </source>
</evidence>
<dbReference type="GO" id="GO:0006508">
    <property type="term" value="P:proteolysis"/>
    <property type="evidence" value="ECO:0007669"/>
    <property type="project" value="UniProtKB-KW"/>
</dbReference>
<evidence type="ECO:0000313" key="7">
    <source>
        <dbReference type="EMBL" id="VDN60108.1"/>
    </source>
</evidence>
<evidence type="ECO:0000313" key="8">
    <source>
        <dbReference type="Proteomes" id="UP000038040"/>
    </source>
</evidence>
<keyword evidence="2" id="KW-0645">Protease</keyword>
<evidence type="ECO:0000256" key="4">
    <source>
        <dbReference type="ARBA" id="ARBA00022807"/>
    </source>
</evidence>
<keyword evidence="5" id="KW-1015">Disulfide bond</keyword>
<dbReference type="InterPro" id="IPR025661">
    <property type="entry name" value="Pept_asp_AS"/>
</dbReference>
<dbReference type="InterPro" id="IPR025660">
    <property type="entry name" value="Pept_his_AS"/>
</dbReference>
<reference evidence="7 9" key="2">
    <citation type="submission" date="2018-11" db="EMBL/GenBank/DDBJ databases">
        <authorList>
            <consortium name="Pathogen Informatics"/>
        </authorList>
    </citation>
    <scope>NUCLEOTIDE SEQUENCE [LARGE SCALE GENOMIC DNA]</scope>
</reference>
<dbReference type="PANTHER" id="PTHR12411">
    <property type="entry name" value="CYSTEINE PROTEASE FAMILY C1-RELATED"/>
    <property type="match status" value="1"/>
</dbReference>
<sequence length="265" mass="29430">MEITEHNAKYPHTTFGVTTFTDRTDEEMKQNSALPKSTKATAWTKDNFCEPGVVVIDDYDDNDYTERNAVDWRSKNKVSPVRHQGSCGSCWSFAAIAVIESALMIRQNISEDLSEQAVLDCARDSYGHTGQYGVYRERDVPYVGYQQNCRQSTRPAYRTGGHVPIEPNADAIRRHIASQGPVAAGFTVSREFFNYRDGVYSGCSDASYGGHAIAIVGYGKDSLSGKDYWIIKNSWGTNWGNGGYVKFEAGRDLCGIESRVIAPVM</sequence>
<comment type="similarity">
    <text evidence="1">Belongs to the peptidase C1 family.</text>
</comment>
<dbReference type="SMART" id="SM00645">
    <property type="entry name" value="Pept_C1"/>
    <property type="match status" value="1"/>
</dbReference>
<dbReference type="OrthoDB" id="5875790at2759"/>
<dbReference type="Pfam" id="PF00112">
    <property type="entry name" value="Peptidase_C1"/>
    <property type="match status" value="1"/>
</dbReference>
<dbReference type="InterPro" id="IPR013128">
    <property type="entry name" value="Peptidase_C1A"/>
</dbReference>
<dbReference type="GO" id="GO:0008234">
    <property type="term" value="F:cysteine-type peptidase activity"/>
    <property type="evidence" value="ECO:0007669"/>
    <property type="project" value="UniProtKB-KW"/>
</dbReference>
<dbReference type="AlphaFoldDB" id="A0A0N4UIQ4"/>
<protein>
    <submittedName>
        <fullName evidence="10">Pept_C1 domain-containing protein</fullName>
    </submittedName>
</protein>
<evidence type="ECO:0000313" key="10">
    <source>
        <dbReference type="WBParaSite" id="DME_0000749601-mRNA-1"/>
    </source>
</evidence>
<feature type="domain" description="Peptidase C1A papain C-terminal" evidence="6">
    <location>
        <begin position="66"/>
        <end position="264"/>
    </location>
</feature>
<dbReference type="InterPro" id="IPR000668">
    <property type="entry name" value="Peptidase_C1A_C"/>
</dbReference>
<dbReference type="WBParaSite" id="DME_0000749601-mRNA-1">
    <property type="protein sequence ID" value="DME_0000749601-mRNA-1"/>
    <property type="gene ID" value="DME_0000749601"/>
</dbReference>
<proteinExistence type="inferred from homology"/>
<dbReference type="Gene3D" id="3.90.70.10">
    <property type="entry name" value="Cysteine proteinases"/>
    <property type="match status" value="1"/>
</dbReference>
<name>A0A0N4UIQ4_DRAME</name>
<dbReference type="InterPro" id="IPR039417">
    <property type="entry name" value="Peptidase_C1A_papain-like"/>
</dbReference>
<dbReference type="InterPro" id="IPR038765">
    <property type="entry name" value="Papain-like_cys_pep_sf"/>
</dbReference>
<evidence type="ECO:0000256" key="2">
    <source>
        <dbReference type="ARBA" id="ARBA00022670"/>
    </source>
</evidence>
<dbReference type="STRING" id="318479.A0A0N4UIQ4"/>
<dbReference type="Proteomes" id="UP000038040">
    <property type="component" value="Unplaced"/>
</dbReference>
<reference evidence="10" key="1">
    <citation type="submission" date="2017-02" db="UniProtKB">
        <authorList>
            <consortium name="WormBaseParasite"/>
        </authorList>
    </citation>
    <scope>IDENTIFICATION</scope>
</reference>
<dbReference type="PROSITE" id="PS00639">
    <property type="entry name" value="THIOL_PROTEASE_HIS"/>
    <property type="match status" value="1"/>
</dbReference>
<organism evidence="8 10">
    <name type="scientific">Dracunculus medinensis</name>
    <name type="common">Guinea worm</name>
    <dbReference type="NCBI Taxonomy" id="318479"/>
    <lineage>
        <taxon>Eukaryota</taxon>
        <taxon>Metazoa</taxon>
        <taxon>Ecdysozoa</taxon>
        <taxon>Nematoda</taxon>
        <taxon>Chromadorea</taxon>
        <taxon>Rhabditida</taxon>
        <taxon>Spirurina</taxon>
        <taxon>Dracunculoidea</taxon>
        <taxon>Dracunculidae</taxon>
        <taxon>Dracunculus</taxon>
    </lineage>
</organism>
<dbReference type="InterPro" id="IPR000169">
    <property type="entry name" value="Pept_cys_AS"/>
</dbReference>
<gene>
    <name evidence="7" type="ORF">DME_LOCUS10081</name>
</gene>
<dbReference type="EMBL" id="UYYG01001201">
    <property type="protein sequence ID" value="VDN60108.1"/>
    <property type="molecule type" value="Genomic_DNA"/>
</dbReference>
<dbReference type="SUPFAM" id="SSF54001">
    <property type="entry name" value="Cysteine proteinases"/>
    <property type="match status" value="1"/>
</dbReference>
<keyword evidence="9" id="KW-1185">Reference proteome</keyword>
<dbReference type="PRINTS" id="PR00705">
    <property type="entry name" value="PAPAIN"/>
</dbReference>
<keyword evidence="4" id="KW-0788">Thiol protease</keyword>
<evidence type="ECO:0000256" key="1">
    <source>
        <dbReference type="ARBA" id="ARBA00008455"/>
    </source>
</evidence>
<dbReference type="CDD" id="cd02248">
    <property type="entry name" value="Peptidase_C1A"/>
    <property type="match status" value="1"/>
</dbReference>
<evidence type="ECO:0000256" key="3">
    <source>
        <dbReference type="ARBA" id="ARBA00022801"/>
    </source>
</evidence>
<dbReference type="PROSITE" id="PS00139">
    <property type="entry name" value="THIOL_PROTEASE_CYS"/>
    <property type="match status" value="1"/>
</dbReference>
<keyword evidence="3" id="KW-0378">Hydrolase</keyword>
<accession>A0A0N4UIQ4</accession>
<evidence type="ECO:0000313" key="9">
    <source>
        <dbReference type="Proteomes" id="UP000274756"/>
    </source>
</evidence>
<dbReference type="PROSITE" id="PS00640">
    <property type="entry name" value="THIOL_PROTEASE_ASN"/>
    <property type="match status" value="1"/>
</dbReference>